<feature type="chain" id="PRO_5038793033" evidence="1">
    <location>
        <begin position="24"/>
        <end position="569"/>
    </location>
</feature>
<dbReference type="InterPro" id="IPR006311">
    <property type="entry name" value="TAT_signal"/>
</dbReference>
<dbReference type="PANTHER" id="PTHR24020:SF87">
    <property type="entry name" value="COLLAGEN ALPHA-1(VI) CHAIN-LIKE"/>
    <property type="match status" value="1"/>
</dbReference>
<dbReference type="InterPro" id="IPR013783">
    <property type="entry name" value="Ig-like_fold"/>
</dbReference>
<dbReference type="SUPFAM" id="SSF53300">
    <property type="entry name" value="vWA-like"/>
    <property type="match status" value="1"/>
</dbReference>
<dbReference type="EMBL" id="FMZZ01000010">
    <property type="protein sequence ID" value="SDD34470.1"/>
    <property type="molecule type" value="Genomic_DNA"/>
</dbReference>
<proteinExistence type="predicted"/>
<dbReference type="PROSITE" id="PS50234">
    <property type="entry name" value="VWFA"/>
    <property type="match status" value="1"/>
</dbReference>
<dbReference type="GO" id="GO:0005975">
    <property type="term" value="P:carbohydrate metabolic process"/>
    <property type="evidence" value="ECO:0007669"/>
    <property type="project" value="UniProtKB-ARBA"/>
</dbReference>
<dbReference type="Gene3D" id="2.60.40.10">
    <property type="entry name" value="Immunoglobulins"/>
    <property type="match status" value="1"/>
</dbReference>
<reference evidence="4" key="1">
    <citation type="submission" date="2016-10" db="EMBL/GenBank/DDBJ databases">
        <authorList>
            <person name="Varghese N."/>
            <person name="Submissions S."/>
        </authorList>
    </citation>
    <scope>NUCLEOTIDE SEQUENCE [LARGE SCALE GENOMIC DNA]</scope>
    <source>
        <strain evidence="4">IBRC-M 10403</strain>
    </source>
</reference>
<evidence type="ECO:0000256" key="1">
    <source>
        <dbReference type="SAM" id="SignalP"/>
    </source>
</evidence>
<dbReference type="InterPro" id="IPR050525">
    <property type="entry name" value="ECM_Assembly_Org"/>
</dbReference>
<dbReference type="InterPro" id="IPR002035">
    <property type="entry name" value="VWF_A"/>
</dbReference>
<keyword evidence="1" id="KW-0732">Signal</keyword>
<evidence type="ECO:0000259" key="2">
    <source>
        <dbReference type="PROSITE" id="PS50234"/>
    </source>
</evidence>
<dbReference type="Proteomes" id="UP000199501">
    <property type="component" value="Unassembled WGS sequence"/>
</dbReference>
<dbReference type="RefSeq" id="WP_175482941.1">
    <property type="nucleotide sequence ID" value="NZ_FMZZ01000010.1"/>
</dbReference>
<evidence type="ECO:0000313" key="4">
    <source>
        <dbReference type="Proteomes" id="UP000199501"/>
    </source>
</evidence>
<protein>
    <submittedName>
        <fullName evidence="3">von Willebrand factor type A domain-containing protein</fullName>
    </submittedName>
</protein>
<evidence type="ECO:0000313" key="3">
    <source>
        <dbReference type="EMBL" id="SDD34470.1"/>
    </source>
</evidence>
<sequence length="569" mass="56530">MRTSRRRGALAGASVVVAIAALAGPLAGSAGAAADGTVAGGKSLGASDIACGGSVPVTVTLDAQTGIAGNPVDIELVLDRSGSMASAIGAMKQAAKAFVDIIDEATDGTLDGVIANGSRVGLVSFATGATVDVGLTGDAGALKTAIDAMVATGSTNHHEAITTAQAQLAGSVPTNAKKMIIFTDGETTVPPDASAAAAAARGAGTEIFGIGLGDSLDEAEIKDWTTDPDEGVHYFHAPDASQLQQVFESIGAAIVVPAATNVHVVDTVASQFTVSGAAVSKGSVNQAGNQLTWTIDELRTETVTLTFTATHIPAAGGGVLAVNPTVAYSDAEGRTVAFPNPTVNVRGCAAFIDVEPEHEVNELGTPGQTHTVTATVTDDFGDPVGGVGVSFDILAGPNAGAASAGATAATGSVDFTYPATQGLAGLGTDSIRGCFTNAAGNPVCDDVLKDWVDTTPPTVTCEPTNNPGGGNVPPADNEDGFFVLSATDAVDPDPQIFVSDSASPAVFGGFPSGTKIKLVQASGAQPTQKPGVGDIDWKITLNGDALVYAVDASGNQSAPVSCLVPPPPK</sequence>
<name>A0A1G6TZD0_9PSEU</name>
<gene>
    <name evidence="3" type="ORF">SAMN05216174_11027</name>
</gene>
<dbReference type="Gene3D" id="3.40.50.410">
    <property type="entry name" value="von Willebrand factor, type A domain"/>
    <property type="match status" value="1"/>
</dbReference>
<organism evidence="3 4">
    <name type="scientific">Actinokineospora iranica</name>
    <dbReference type="NCBI Taxonomy" id="1271860"/>
    <lineage>
        <taxon>Bacteria</taxon>
        <taxon>Bacillati</taxon>
        <taxon>Actinomycetota</taxon>
        <taxon>Actinomycetes</taxon>
        <taxon>Pseudonocardiales</taxon>
        <taxon>Pseudonocardiaceae</taxon>
        <taxon>Actinokineospora</taxon>
    </lineage>
</organism>
<dbReference type="Pfam" id="PF00092">
    <property type="entry name" value="VWA"/>
    <property type="match status" value="1"/>
</dbReference>
<dbReference type="InterPro" id="IPR036465">
    <property type="entry name" value="vWFA_dom_sf"/>
</dbReference>
<dbReference type="PANTHER" id="PTHR24020">
    <property type="entry name" value="COLLAGEN ALPHA"/>
    <property type="match status" value="1"/>
</dbReference>
<accession>A0A1G6TZD0</accession>
<feature type="signal peptide" evidence="1">
    <location>
        <begin position="1"/>
        <end position="23"/>
    </location>
</feature>
<dbReference type="PROSITE" id="PS51318">
    <property type="entry name" value="TAT"/>
    <property type="match status" value="1"/>
</dbReference>
<keyword evidence="4" id="KW-1185">Reference proteome</keyword>
<dbReference type="AlphaFoldDB" id="A0A1G6TZD0"/>
<dbReference type="CDD" id="cd00198">
    <property type="entry name" value="vWFA"/>
    <property type="match status" value="1"/>
</dbReference>
<dbReference type="STRING" id="1271860.SAMN05216174_11027"/>
<dbReference type="SMART" id="SM00327">
    <property type="entry name" value="VWA"/>
    <property type="match status" value="1"/>
</dbReference>
<feature type="domain" description="VWFA" evidence="2">
    <location>
        <begin position="73"/>
        <end position="250"/>
    </location>
</feature>